<keyword evidence="8" id="KW-0072">Autophagy</keyword>
<keyword evidence="4" id="KW-0833">Ubl conjugation pathway</keyword>
<evidence type="ECO:0000256" key="7">
    <source>
        <dbReference type="PIRSR" id="PIRSR604241-50"/>
    </source>
</evidence>
<comment type="subunit">
    <text evidence="3">Interacts with ATG4.</text>
</comment>
<dbReference type="EMBL" id="JACMSC010000015">
    <property type="protein sequence ID" value="KAG6484854.1"/>
    <property type="molecule type" value="Genomic_DNA"/>
</dbReference>
<reference evidence="10 11" key="1">
    <citation type="submission" date="2020-08" db="EMBL/GenBank/DDBJ databases">
        <title>Plant Genome Project.</title>
        <authorList>
            <person name="Zhang R.-G."/>
        </authorList>
    </citation>
    <scope>NUCLEOTIDE SEQUENCE [LARGE SCALE GENOMIC DNA]</scope>
    <source>
        <tissue evidence="10">Rhizome</tissue>
    </source>
</reference>
<dbReference type="PANTHER" id="PTHR10969">
    <property type="entry name" value="MICROTUBULE-ASSOCIATED PROTEINS 1A/1B LIGHT CHAIN 3-RELATED"/>
    <property type="match status" value="1"/>
</dbReference>
<evidence type="ECO:0000256" key="6">
    <source>
        <dbReference type="ARBA" id="ARBA00023288"/>
    </source>
</evidence>
<dbReference type="Proteomes" id="UP000734854">
    <property type="component" value="Unassembled WGS sequence"/>
</dbReference>
<comment type="subcellular location">
    <subcellularLocation>
        <location evidence="1">Membrane</location>
    </subcellularLocation>
</comment>
<feature type="lipid moiety-binding region" description="Phosphatidylserine amidated glycine; alternate" evidence="7">
    <location>
        <position position="182"/>
    </location>
</feature>
<dbReference type="GO" id="GO:0005776">
    <property type="term" value="C:autophagosome"/>
    <property type="evidence" value="ECO:0007669"/>
    <property type="project" value="UniProtKB-ARBA"/>
</dbReference>
<evidence type="ECO:0000256" key="4">
    <source>
        <dbReference type="ARBA" id="ARBA00022786"/>
    </source>
</evidence>
<evidence type="ECO:0000256" key="9">
    <source>
        <dbReference type="SAM" id="MobiDB-lite"/>
    </source>
</evidence>
<evidence type="ECO:0000256" key="2">
    <source>
        <dbReference type="ARBA" id="ARBA00007293"/>
    </source>
</evidence>
<gene>
    <name evidence="10" type="ORF">ZIOFF_053379</name>
</gene>
<dbReference type="InterPro" id="IPR004241">
    <property type="entry name" value="Atg8-like"/>
</dbReference>
<dbReference type="AlphaFoldDB" id="A0A8J5FCA5"/>
<dbReference type="InterPro" id="IPR029071">
    <property type="entry name" value="Ubiquitin-like_domsf"/>
</dbReference>
<dbReference type="Pfam" id="PF02991">
    <property type="entry name" value="ATG8"/>
    <property type="match status" value="1"/>
</dbReference>
<evidence type="ECO:0000256" key="1">
    <source>
        <dbReference type="ARBA" id="ARBA00004370"/>
    </source>
</evidence>
<keyword evidence="11" id="KW-1185">Reference proteome</keyword>
<keyword evidence="6 7" id="KW-0449">Lipoprotein</keyword>
<feature type="compositionally biased region" description="Basic and acidic residues" evidence="9">
    <location>
        <begin position="1"/>
        <end position="13"/>
    </location>
</feature>
<feature type="region of interest" description="Disordered" evidence="9">
    <location>
        <begin position="1"/>
        <end position="22"/>
    </location>
</feature>
<proteinExistence type="inferred from homology"/>
<dbReference type="CDD" id="cd16108">
    <property type="entry name" value="Ubl_ATG8_like"/>
    <property type="match status" value="1"/>
</dbReference>
<sequence length="182" mass="21032">MRAEERSAHPIERSRRRYEGRKKEGLRTWRIRNPRFGVFKAFHNPDGHGENSQPPPALGLFPVIRPHQSPLGPTCYPEERLQESKEMVAKYPDRVPVIVEKFSGSNLPELEKKKYLVPRDMSVGQFIHVLSRRLRLAAGKALFVFVNNTLPQTAAIMDSMYESYKDEDGFLYMCYSSEKTFG</sequence>
<accession>A0A8J5FCA5</accession>
<dbReference type="SUPFAM" id="SSF54236">
    <property type="entry name" value="Ubiquitin-like"/>
    <property type="match status" value="1"/>
</dbReference>
<evidence type="ECO:0000256" key="3">
    <source>
        <dbReference type="ARBA" id="ARBA00011579"/>
    </source>
</evidence>
<comment type="caution">
    <text evidence="10">The sequence shown here is derived from an EMBL/GenBank/DDBJ whole genome shotgun (WGS) entry which is preliminary data.</text>
</comment>
<organism evidence="10 11">
    <name type="scientific">Zingiber officinale</name>
    <name type="common">Ginger</name>
    <name type="synonym">Amomum zingiber</name>
    <dbReference type="NCBI Taxonomy" id="94328"/>
    <lineage>
        <taxon>Eukaryota</taxon>
        <taxon>Viridiplantae</taxon>
        <taxon>Streptophyta</taxon>
        <taxon>Embryophyta</taxon>
        <taxon>Tracheophyta</taxon>
        <taxon>Spermatophyta</taxon>
        <taxon>Magnoliopsida</taxon>
        <taxon>Liliopsida</taxon>
        <taxon>Zingiberales</taxon>
        <taxon>Zingiberaceae</taxon>
        <taxon>Zingiber</taxon>
    </lineage>
</organism>
<protein>
    <recommendedName>
        <fullName evidence="8">Autophagy-related protein</fullName>
    </recommendedName>
</protein>
<dbReference type="GO" id="GO:0016020">
    <property type="term" value="C:membrane"/>
    <property type="evidence" value="ECO:0007669"/>
    <property type="project" value="UniProtKB-SubCell"/>
</dbReference>
<dbReference type="GO" id="GO:0006914">
    <property type="term" value="P:autophagy"/>
    <property type="evidence" value="ECO:0007669"/>
    <property type="project" value="UniProtKB-KW"/>
</dbReference>
<evidence type="ECO:0000256" key="8">
    <source>
        <dbReference type="RuleBase" id="RU004384"/>
    </source>
</evidence>
<keyword evidence="5" id="KW-0472">Membrane</keyword>
<evidence type="ECO:0000313" key="11">
    <source>
        <dbReference type="Proteomes" id="UP000734854"/>
    </source>
</evidence>
<evidence type="ECO:0000256" key="5">
    <source>
        <dbReference type="ARBA" id="ARBA00023136"/>
    </source>
</evidence>
<evidence type="ECO:0000313" key="10">
    <source>
        <dbReference type="EMBL" id="KAG6484854.1"/>
    </source>
</evidence>
<name>A0A8J5FCA5_ZINOF</name>
<comment type="similarity">
    <text evidence="2 8">Belongs to the ATG8 family.</text>
</comment>
<dbReference type="Gene3D" id="3.10.20.90">
    <property type="entry name" value="Phosphatidylinositol 3-kinase Catalytic Subunit, Chain A, domain 1"/>
    <property type="match status" value="1"/>
</dbReference>